<keyword evidence="5" id="KW-0560">Oxidoreductase</keyword>
<dbReference type="SUPFAM" id="SSF56228">
    <property type="entry name" value="Aldehyde ferredoxin oxidoreductase, N-terminal domain"/>
    <property type="match status" value="1"/>
</dbReference>
<comment type="cofactor">
    <cofactor evidence="8">
        <name>tungstopterin</name>
        <dbReference type="ChEBI" id="CHEBI:30402"/>
    </cofactor>
</comment>
<organism evidence="10 11">
    <name type="scientific">Desulfosarcina ovata subsp. ovata</name>
    <dbReference type="NCBI Taxonomy" id="2752305"/>
    <lineage>
        <taxon>Bacteria</taxon>
        <taxon>Pseudomonadati</taxon>
        <taxon>Thermodesulfobacteriota</taxon>
        <taxon>Desulfobacteria</taxon>
        <taxon>Desulfobacterales</taxon>
        <taxon>Desulfosarcinaceae</taxon>
        <taxon>Desulfosarcina</taxon>
    </lineage>
</organism>
<evidence type="ECO:0000313" key="11">
    <source>
        <dbReference type="Proteomes" id="UP000422108"/>
    </source>
</evidence>
<sequence>MRYAETGFNLEIDLSRGNIERVATDPKDTELYLGGLGTNAKILWDRVPPEVDPLSPENLLIFSAGLLCGTPATGCNRTILSTISPQTKLMAFSMMGGFFAPELKYAGYDKVILRGKAPNLVYIWINNDQVEIRDATHLHGKGAVETAEIIKKELNEPKAQVAAIGLAGENRVFYASVEQGRSSASRGGIGAVMGSKGVKAVVVRGTKDINLARPEAFISLCNEVLEYIKYREDHPIPGVMPILAGLGSPQEMQVHDEKWHTENFMWGNSRTRRKGFWTDEVADSWKETMETAQTRLISCFNCPMKCGATISVPGLPTYMMKCFTKLTYTMGAFSDLQFGLSIAQKATEYGLDGFSTPQVMAFALELLENGILSDEDFPDMPDDNEGRFYYLLDKIVHREGIGDVLADGTYWAAQAIGNGAEEFAHNTIKKHEQLPLKLSMLNPIYFLMYATGEKMNITQIEGQFPQAPFPKMEQREAFVKDWIQVPDEKFKQYFLGWEPRGENSIPYYPTVQMTCDIVDWQEQMHYIDDALGQCAGLSSFPLKPPYHIHNYPKFISAGTGIDMDEAKLTQAAKRYRTLVRAINIRCGMRRKDEAPPANHWKKRFPELEKELLDTYYQFKGWNNDGIPTKASLHDLGLDYVSEDFIKRGILTENGDAPAQETSAE</sequence>
<dbReference type="InterPro" id="IPR013983">
    <property type="entry name" value="Ald_Fedxn_OxRdtase_N"/>
</dbReference>
<dbReference type="GO" id="GO:0046872">
    <property type="term" value="F:metal ion binding"/>
    <property type="evidence" value="ECO:0007669"/>
    <property type="project" value="UniProtKB-KW"/>
</dbReference>
<dbReference type="InterPro" id="IPR051919">
    <property type="entry name" value="W-dependent_AOR"/>
</dbReference>
<keyword evidence="11" id="KW-1185">Reference proteome</keyword>
<dbReference type="InterPro" id="IPR013985">
    <property type="entry name" value="Ald_Fedxn_OxRdtase_dom3"/>
</dbReference>
<dbReference type="GO" id="GO:0051539">
    <property type="term" value="F:4 iron, 4 sulfur cluster binding"/>
    <property type="evidence" value="ECO:0007669"/>
    <property type="project" value="UniProtKB-KW"/>
</dbReference>
<dbReference type="SMART" id="SM00790">
    <property type="entry name" value="AFOR_N"/>
    <property type="match status" value="1"/>
</dbReference>
<reference evidence="10 11" key="1">
    <citation type="submission" date="2019-11" db="EMBL/GenBank/DDBJ databases">
        <title>Comparative genomics of hydrocarbon-degrading Desulfosarcina strains.</title>
        <authorList>
            <person name="Watanabe M."/>
            <person name="Kojima H."/>
            <person name="Fukui M."/>
        </authorList>
    </citation>
    <scope>NUCLEOTIDE SEQUENCE [LARGE SCALE GENOMIC DNA]</scope>
    <source>
        <strain evidence="11">oXyS1</strain>
    </source>
</reference>
<comment type="similarity">
    <text evidence="2">Belongs to the AOR/FOR family.</text>
</comment>
<dbReference type="RefSeq" id="WP_155309994.1">
    <property type="nucleotide sequence ID" value="NZ_AP021879.1"/>
</dbReference>
<dbReference type="InterPro" id="IPR001203">
    <property type="entry name" value="OxRdtase_Ald_Fedxn_C"/>
</dbReference>
<dbReference type="GO" id="GO:0016625">
    <property type="term" value="F:oxidoreductase activity, acting on the aldehyde or oxo group of donors, iron-sulfur protein as acceptor"/>
    <property type="evidence" value="ECO:0007669"/>
    <property type="project" value="InterPro"/>
</dbReference>
<evidence type="ECO:0000256" key="6">
    <source>
        <dbReference type="ARBA" id="ARBA00023004"/>
    </source>
</evidence>
<keyword evidence="4" id="KW-0479">Metal-binding</keyword>
<evidence type="ECO:0000256" key="7">
    <source>
        <dbReference type="ARBA" id="ARBA00023014"/>
    </source>
</evidence>
<dbReference type="EMBL" id="AP021879">
    <property type="protein sequence ID" value="BBO88717.1"/>
    <property type="molecule type" value="Genomic_DNA"/>
</dbReference>
<dbReference type="Pfam" id="PF01314">
    <property type="entry name" value="AFOR_C"/>
    <property type="match status" value="1"/>
</dbReference>
<evidence type="ECO:0000256" key="4">
    <source>
        <dbReference type="ARBA" id="ARBA00022723"/>
    </source>
</evidence>
<name>A0A5K8A861_9BACT</name>
<dbReference type="Gene3D" id="1.10.569.10">
    <property type="entry name" value="Aldehyde Ferredoxin Oxidoreductase Protein, subunit A, domain 2"/>
    <property type="match status" value="1"/>
</dbReference>
<keyword evidence="3" id="KW-0004">4Fe-4S</keyword>
<comment type="cofactor">
    <cofactor evidence="1">
        <name>[4Fe-4S] cluster</name>
        <dbReference type="ChEBI" id="CHEBI:49883"/>
    </cofactor>
</comment>
<feature type="domain" description="Aldehyde ferredoxin oxidoreductase N-terminal" evidence="9">
    <location>
        <begin position="8"/>
        <end position="207"/>
    </location>
</feature>
<proteinExistence type="inferred from homology"/>
<protein>
    <submittedName>
        <fullName evidence="10">Aldehyde ferredoxin oxidoreductase</fullName>
    </submittedName>
</protein>
<evidence type="ECO:0000313" key="10">
    <source>
        <dbReference type="EMBL" id="BBO88717.1"/>
    </source>
</evidence>
<dbReference type="Gene3D" id="3.60.9.10">
    <property type="entry name" value="Aldehyde ferredoxin oxidoreductase, N-terminal domain"/>
    <property type="match status" value="1"/>
</dbReference>
<keyword evidence="7" id="KW-0411">Iron-sulfur</keyword>
<gene>
    <name evidence="10" type="ORF">DSCOOX_18970</name>
</gene>
<evidence type="ECO:0000256" key="5">
    <source>
        <dbReference type="ARBA" id="ARBA00023002"/>
    </source>
</evidence>
<evidence type="ECO:0000256" key="8">
    <source>
        <dbReference type="ARBA" id="ARBA00049934"/>
    </source>
</evidence>
<dbReference type="PANTHER" id="PTHR30038">
    <property type="entry name" value="ALDEHYDE FERREDOXIN OXIDOREDUCTASE"/>
    <property type="match status" value="1"/>
</dbReference>
<keyword evidence="6" id="KW-0408">Iron</keyword>
<dbReference type="SUPFAM" id="SSF48310">
    <property type="entry name" value="Aldehyde ferredoxin oxidoreductase, C-terminal domains"/>
    <property type="match status" value="1"/>
</dbReference>
<dbReference type="GO" id="GO:0009055">
    <property type="term" value="F:electron transfer activity"/>
    <property type="evidence" value="ECO:0007669"/>
    <property type="project" value="InterPro"/>
</dbReference>
<evidence type="ECO:0000259" key="9">
    <source>
        <dbReference type="SMART" id="SM00790"/>
    </source>
</evidence>
<dbReference type="Pfam" id="PF02730">
    <property type="entry name" value="AFOR_N"/>
    <property type="match status" value="1"/>
</dbReference>
<dbReference type="PANTHER" id="PTHR30038:SF7">
    <property type="entry name" value="TUNGSTEN-CONTAINING GLYCERALDEHYDE-3-PHOSPHATE:FERREDOXIN OXIDOREDUCTASE"/>
    <property type="match status" value="1"/>
</dbReference>
<evidence type="ECO:0000256" key="1">
    <source>
        <dbReference type="ARBA" id="ARBA00001966"/>
    </source>
</evidence>
<dbReference type="InterPro" id="IPR036021">
    <property type="entry name" value="Tungsten_al_ferr_oxy-like_C"/>
</dbReference>
<evidence type="ECO:0000256" key="2">
    <source>
        <dbReference type="ARBA" id="ARBA00011032"/>
    </source>
</evidence>
<dbReference type="Gene3D" id="1.10.599.10">
    <property type="entry name" value="Aldehyde Ferredoxin Oxidoreductase Protein, subunit A, domain 3"/>
    <property type="match status" value="1"/>
</dbReference>
<dbReference type="InterPro" id="IPR036503">
    <property type="entry name" value="Ald_Fedxn_OxRdtase_N_sf"/>
</dbReference>
<dbReference type="AlphaFoldDB" id="A0A5K8A861"/>
<dbReference type="InterPro" id="IPR013984">
    <property type="entry name" value="Ald_Fedxn_OxRdtase_dom2"/>
</dbReference>
<evidence type="ECO:0000256" key="3">
    <source>
        <dbReference type="ARBA" id="ARBA00022485"/>
    </source>
</evidence>
<accession>A0A5K8A861</accession>
<dbReference type="Proteomes" id="UP000422108">
    <property type="component" value="Chromosome"/>
</dbReference>